<dbReference type="KEGG" id="cfj:CFIO01_05724"/>
<dbReference type="HOGENOM" id="CLU_035263_2_0_1"/>
<reference evidence="1 2" key="1">
    <citation type="submission" date="2014-02" db="EMBL/GenBank/DDBJ databases">
        <title>The genome sequence of Colletotrichum fioriniae PJ7.</title>
        <authorList>
            <person name="Baroncelli R."/>
            <person name="Thon M.R."/>
        </authorList>
    </citation>
    <scope>NUCLEOTIDE SEQUENCE [LARGE SCALE GENOMIC DNA]</scope>
    <source>
        <strain evidence="1 2">PJ7</strain>
    </source>
</reference>
<dbReference type="AlphaFoldDB" id="A0A010RNU1"/>
<dbReference type="OrthoDB" id="3350591at2759"/>
<dbReference type="Pfam" id="PF12311">
    <property type="entry name" value="DUF3632"/>
    <property type="match status" value="1"/>
</dbReference>
<dbReference type="PANTHER" id="PTHR38797:SF4">
    <property type="entry name" value="NUCLEAR PORE COMPLEX PROTEIN NUP85"/>
    <property type="match status" value="1"/>
</dbReference>
<dbReference type="Proteomes" id="UP000020467">
    <property type="component" value="Unassembled WGS sequence"/>
</dbReference>
<sequence>MSTVHLQLEDPGAPPFAAKVVEILNAAFESKSNISAEKAAAEINSLFISDYEEHGTAGSFLWWFWDLMHDLARQIPYDQREQDQLAAVIKALAGLPPKTVVLGEDWGGASDSSVDVWKSLPMFANTLNETLSDGKITPPVLVLRRPLISSLHGPLAEMRPLGDLRAPSEEARKDRQVNLQAYAARVAGLGLVPLETNAIWALVDALEGTVKPVRGAPDEANSDPAAVEDITHKTRIAAAWMVHAGHLLHGRDEVVSGATAGPLWKLDKKEAVKMRRKFKGTDGLCAERWQLWKERFAVIRDAEGLGEKARKDAGDAGDAYLAMEKIEKGQ</sequence>
<dbReference type="STRING" id="1445577.A0A010RNU1"/>
<comment type="caution">
    <text evidence="1">The sequence shown here is derived from an EMBL/GenBank/DDBJ whole genome shotgun (WGS) entry which is preliminary data.</text>
</comment>
<gene>
    <name evidence="1" type="ORF">CFIO01_05724</name>
</gene>
<dbReference type="PANTHER" id="PTHR38797">
    <property type="entry name" value="NUCLEAR PORE COMPLEX PROTEIN NUP85-RELATED"/>
    <property type="match status" value="1"/>
</dbReference>
<dbReference type="EMBL" id="JARH01001046">
    <property type="protein sequence ID" value="EXF73793.1"/>
    <property type="molecule type" value="Genomic_DNA"/>
</dbReference>
<keyword evidence="2" id="KW-1185">Reference proteome</keyword>
<name>A0A010RNU1_9PEZI</name>
<dbReference type="eggNOG" id="ENOG502S7Q5">
    <property type="taxonomic scope" value="Eukaryota"/>
</dbReference>
<evidence type="ECO:0000313" key="2">
    <source>
        <dbReference type="Proteomes" id="UP000020467"/>
    </source>
</evidence>
<proteinExistence type="predicted"/>
<accession>A0A010RNU1</accession>
<dbReference type="InterPro" id="IPR022085">
    <property type="entry name" value="OpdG"/>
</dbReference>
<organism evidence="1 2">
    <name type="scientific">Colletotrichum fioriniae PJ7</name>
    <dbReference type="NCBI Taxonomy" id="1445577"/>
    <lineage>
        <taxon>Eukaryota</taxon>
        <taxon>Fungi</taxon>
        <taxon>Dikarya</taxon>
        <taxon>Ascomycota</taxon>
        <taxon>Pezizomycotina</taxon>
        <taxon>Sordariomycetes</taxon>
        <taxon>Hypocreomycetidae</taxon>
        <taxon>Glomerellales</taxon>
        <taxon>Glomerellaceae</taxon>
        <taxon>Colletotrichum</taxon>
        <taxon>Colletotrichum acutatum species complex</taxon>
    </lineage>
</organism>
<dbReference type="InterPro" id="IPR053204">
    <property type="entry name" value="Oxopyrrolidines_Biosynth-assoc"/>
</dbReference>
<protein>
    <submittedName>
        <fullName evidence="1">Uncharacterized protein</fullName>
    </submittedName>
</protein>
<evidence type="ECO:0000313" key="1">
    <source>
        <dbReference type="EMBL" id="EXF73793.1"/>
    </source>
</evidence>